<dbReference type="GO" id="GO:0061617">
    <property type="term" value="C:MICOS complex"/>
    <property type="evidence" value="ECO:0007669"/>
    <property type="project" value="TreeGrafter"/>
</dbReference>
<accession>A0A0J7L411</accession>
<dbReference type="Proteomes" id="UP000036403">
    <property type="component" value="Unassembled WGS sequence"/>
</dbReference>
<evidence type="ECO:0000256" key="6">
    <source>
        <dbReference type="ARBA" id="ARBA00023136"/>
    </source>
</evidence>
<evidence type="ECO:0000313" key="10">
    <source>
        <dbReference type="EMBL" id="KMQ97214.1"/>
    </source>
</evidence>
<dbReference type="GO" id="GO:0042407">
    <property type="term" value="P:cristae formation"/>
    <property type="evidence" value="ECO:0007669"/>
    <property type="project" value="TreeGrafter"/>
</dbReference>
<dbReference type="PANTHER" id="PTHR15415">
    <property type="entry name" value="MITOFILIN"/>
    <property type="match status" value="1"/>
</dbReference>
<comment type="subcellular location">
    <subcellularLocation>
        <location evidence="7">Mitochondrion inner membrane</location>
        <topology evidence="7">Single-pass membrane protein</topology>
    </subcellularLocation>
</comment>
<evidence type="ECO:0000256" key="9">
    <source>
        <dbReference type="SAM" id="MobiDB-lite"/>
    </source>
</evidence>
<comment type="subunit">
    <text evidence="7">Component of the mitochondrial contact site and cristae organizing system (MICOS) complex.</text>
</comment>
<keyword evidence="8" id="KW-0175">Coiled coil</keyword>
<organism evidence="10 11">
    <name type="scientific">Lasius niger</name>
    <name type="common">Black garden ant</name>
    <dbReference type="NCBI Taxonomy" id="67767"/>
    <lineage>
        <taxon>Eukaryota</taxon>
        <taxon>Metazoa</taxon>
        <taxon>Ecdysozoa</taxon>
        <taxon>Arthropoda</taxon>
        <taxon>Hexapoda</taxon>
        <taxon>Insecta</taxon>
        <taxon>Pterygota</taxon>
        <taxon>Neoptera</taxon>
        <taxon>Endopterygota</taxon>
        <taxon>Hymenoptera</taxon>
        <taxon>Apocrita</taxon>
        <taxon>Aculeata</taxon>
        <taxon>Formicoidea</taxon>
        <taxon>Formicidae</taxon>
        <taxon>Formicinae</taxon>
        <taxon>Lasius</taxon>
        <taxon>Lasius</taxon>
    </lineage>
</organism>
<dbReference type="STRING" id="67767.A0A0J7L411"/>
<dbReference type="OrthoDB" id="10261039at2759"/>
<keyword evidence="2 7" id="KW-0812">Transmembrane</keyword>
<keyword evidence="4 7" id="KW-1133">Transmembrane helix</keyword>
<feature type="coiled-coil region" evidence="8">
    <location>
        <begin position="224"/>
        <end position="288"/>
    </location>
</feature>
<reference evidence="10 11" key="1">
    <citation type="submission" date="2015-04" db="EMBL/GenBank/DDBJ databases">
        <title>Lasius niger genome sequencing.</title>
        <authorList>
            <person name="Konorov E.A."/>
            <person name="Nikitin M.A."/>
            <person name="Kirill M.V."/>
            <person name="Chang P."/>
        </authorList>
    </citation>
    <scope>NUCLEOTIDE SEQUENCE [LARGE SCALE GENOMIC DNA]</scope>
    <source>
        <tissue evidence="10">Whole</tissue>
    </source>
</reference>
<feature type="transmembrane region" description="Helical" evidence="7">
    <location>
        <begin position="21"/>
        <end position="43"/>
    </location>
</feature>
<sequence>MSRFTGFKSYSTTPPKSEKSRGSGTLITLGAVTIGTLGILTYAKQDPEVRATLEGWIPGTDKAIRIIFQEDSSYFDFVLRFFKTLKQTILDLFIKETSKPEPGQERLDCTKFIEYIPPKPVFKPLVEKKEAPINENYAEIRVSKEKGEKVDVVVEKPTPPSKIVPEELIPQNLVELETYCGEAAAKAIAAYHKAVCALQDYNRDVVKVIESTGTAITGNVWQRLKEATEKRKEMVQQAEEHAKDALNSLKRMYNLIDESVLEAPAHMKTAARRNVRKIMDDVDEAKKKYTEELQSSNLTERYWKQIKTAREDFNEELQILFPNLNIHDKKLSVSEEAFDLFVLHMYHKVNNLQKELEKIRTVSEAKVKAALRAAGEDATQEKLDALICLAINQERLELEDKHAKKVGNFFPVF</sequence>
<evidence type="ECO:0000256" key="7">
    <source>
        <dbReference type="RuleBase" id="RU363000"/>
    </source>
</evidence>
<evidence type="ECO:0000256" key="3">
    <source>
        <dbReference type="ARBA" id="ARBA00022792"/>
    </source>
</evidence>
<dbReference type="PANTHER" id="PTHR15415:SF7">
    <property type="entry name" value="MICOS COMPLEX SUBUNIT MIC60"/>
    <property type="match status" value="1"/>
</dbReference>
<gene>
    <name evidence="10" type="ORF">RF55_2457</name>
</gene>
<proteinExistence type="inferred from homology"/>
<evidence type="ECO:0000313" key="11">
    <source>
        <dbReference type="Proteomes" id="UP000036403"/>
    </source>
</evidence>
<feature type="region of interest" description="Disordered" evidence="9">
    <location>
        <begin position="1"/>
        <end position="22"/>
    </location>
</feature>
<dbReference type="EMBL" id="LBMM01000919">
    <property type="protein sequence ID" value="KMQ97214.1"/>
    <property type="molecule type" value="Genomic_DNA"/>
</dbReference>
<keyword evidence="3 7" id="KW-0999">Mitochondrion inner membrane</keyword>
<keyword evidence="11" id="KW-1185">Reference proteome</keyword>
<dbReference type="InterPro" id="IPR019133">
    <property type="entry name" value="MIC60"/>
</dbReference>
<evidence type="ECO:0000256" key="2">
    <source>
        <dbReference type="ARBA" id="ARBA00022692"/>
    </source>
</evidence>
<dbReference type="Pfam" id="PF09731">
    <property type="entry name" value="Mitofilin"/>
    <property type="match status" value="1"/>
</dbReference>
<dbReference type="PaxDb" id="67767-A0A0J7L411"/>
<evidence type="ECO:0000256" key="1">
    <source>
        <dbReference type="ARBA" id="ARBA00010877"/>
    </source>
</evidence>
<comment type="caution">
    <text evidence="10">The sequence shown here is derived from an EMBL/GenBank/DDBJ whole genome shotgun (WGS) entry which is preliminary data.</text>
</comment>
<comment type="function">
    <text evidence="7">Component of the MICOS complex, a large protein complex of the mitochondrial inner membrane that plays crucial roles in the maintenance of crista junctions, inner membrane architecture, and formation of contact sites to the outer membrane.</text>
</comment>
<keyword evidence="6 7" id="KW-0472">Membrane</keyword>
<evidence type="ECO:0000256" key="8">
    <source>
        <dbReference type="SAM" id="Coils"/>
    </source>
</evidence>
<protein>
    <recommendedName>
        <fullName evidence="7">MICOS complex subunit MIC60</fullName>
    </recommendedName>
    <alternativeName>
        <fullName evidence="7">Mitofilin</fullName>
    </alternativeName>
</protein>
<evidence type="ECO:0000256" key="5">
    <source>
        <dbReference type="ARBA" id="ARBA00023128"/>
    </source>
</evidence>
<name>A0A0J7L411_LASNI</name>
<comment type="similarity">
    <text evidence="1 7">Belongs to the MICOS complex subunit Mic60 family.</text>
</comment>
<dbReference type="AlphaFoldDB" id="A0A0J7L411"/>
<evidence type="ECO:0000256" key="4">
    <source>
        <dbReference type="ARBA" id="ARBA00022989"/>
    </source>
</evidence>
<keyword evidence="5 7" id="KW-0496">Mitochondrion</keyword>